<evidence type="ECO:0000256" key="3">
    <source>
        <dbReference type="ARBA" id="ARBA00022448"/>
    </source>
</evidence>
<dbReference type="SFLD" id="SFLDF00027">
    <property type="entry name" value="p-type_atpase"/>
    <property type="match status" value="1"/>
</dbReference>
<dbReference type="GO" id="GO:0005507">
    <property type="term" value="F:copper ion binding"/>
    <property type="evidence" value="ECO:0007669"/>
    <property type="project" value="InterPro"/>
</dbReference>
<evidence type="ECO:0000256" key="7">
    <source>
        <dbReference type="ARBA" id="ARBA00022741"/>
    </source>
</evidence>
<feature type="domain" description="HMA" evidence="17">
    <location>
        <begin position="73"/>
        <end position="139"/>
    </location>
</feature>
<dbReference type="InterPro" id="IPR036412">
    <property type="entry name" value="HAD-like_sf"/>
</dbReference>
<dbReference type="GO" id="GO:0005524">
    <property type="term" value="F:ATP binding"/>
    <property type="evidence" value="ECO:0007669"/>
    <property type="project" value="UniProtKB-KW"/>
</dbReference>
<dbReference type="EMBL" id="FOAK01000001">
    <property type="protein sequence ID" value="SEK24521.1"/>
    <property type="molecule type" value="Genomic_DNA"/>
</dbReference>
<dbReference type="PROSITE" id="PS00154">
    <property type="entry name" value="ATPASE_E1_E2"/>
    <property type="match status" value="1"/>
</dbReference>
<gene>
    <name evidence="18" type="ORF">SAMN05216439_0662</name>
</gene>
<dbReference type="Gene3D" id="3.40.50.1000">
    <property type="entry name" value="HAD superfamily/HAD-like"/>
    <property type="match status" value="1"/>
</dbReference>
<dbReference type="InterPro" id="IPR006122">
    <property type="entry name" value="HMA_Cu_ion-bd"/>
</dbReference>
<dbReference type="InterPro" id="IPR036163">
    <property type="entry name" value="HMA_dom_sf"/>
</dbReference>
<comment type="subcellular location">
    <subcellularLocation>
        <location evidence="1">Endomembrane system</location>
        <topology evidence="1">Multi-pass membrane protein</topology>
    </subcellularLocation>
</comment>
<keyword evidence="14" id="KW-0406">Ion transport</keyword>
<feature type="transmembrane region" description="Helical" evidence="16">
    <location>
        <begin position="796"/>
        <end position="817"/>
    </location>
</feature>
<dbReference type="AlphaFoldDB" id="A0A1H7FEK3"/>
<evidence type="ECO:0000256" key="10">
    <source>
        <dbReference type="ARBA" id="ARBA00022842"/>
    </source>
</evidence>
<dbReference type="NCBIfam" id="TIGR01511">
    <property type="entry name" value="ATPase-IB1_Cu"/>
    <property type="match status" value="1"/>
</dbReference>
<dbReference type="Gene3D" id="3.30.70.100">
    <property type="match status" value="2"/>
</dbReference>
<keyword evidence="4 16" id="KW-0812">Transmembrane</keyword>
<dbReference type="InterPro" id="IPR001757">
    <property type="entry name" value="P_typ_ATPase"/>
</dbReference>
<dbReference type="GO" id="GO:0055070">
    <property type="term" value="P:copper ion homeostasis"/>
    <property type="evidence" value="ECO:0007669"/>
    <property type="project" value="TreeGrafter"/>
</dbReference>
<dbReference type="Pfam" id="PF00702">
    <property type="entry name" value="Hydrolase"/>
    <property type="match status" value="1"/>
</dbReference>
<dbReference type="SFLD" id="SFLDG00002">
    <property type="entry name" value="C1.7:_P-type_atpase_like"/>
    <property type="match status" value="1"/>
</dbReference>
<keyword evidence="7" id="KW-0547">Nucleotide-binding</keyword>
<dbReference type="SUPFAM" id="SSF81653">
    <property type="entry name" value="Calcium ATPase, transduction domain A"/>
    <property type="match status" value="1"/>
</dbReference>
<proteinExistence type="inferred from homology"/>
<evidence type="ECO:0000256" key="9">
    <source>
        <dbReference type="ARBA" id="ARBA00022840"/>
    </source>
</evidence>
<dbReference type="STRING" id="190974.SAMN05216439_0662"/>
<dbReference type="CDD" id="cd02094">
    <property type="entry name" value="P-type_ATPase_Cu-like"/>
    <property type="match status" value="1"/>
</dbReference>
<dbReference type="Gene3D" id="2.70.150.10">
    <property type="entry name" value="Calcium-transporting ATPase, cytoplasmic transduction domain A"/>
    <property type="match status" value="1"/>
</dbReference>
<dbReference type="GO" id="GO:0016887">
    <property type="term" value="F:ATP hydrolysis activity"/>
    <property type="evidence" value="ECO:0007669"/>
    <property type="project" value="InterPro"/>
</dbReference>
<dbReference type="SUPFAM" id="SSF55008">
    <property type="entry name" value="HMA, heavy metal-associated domain"/>
    <property type="match status" value="2"/>
</dbReference>
<dbReference type="InterPro" id="IPR059000">
    <property type="entry name" value="ATPase_P-type_domA"/>
</dbReference>
<dbReference type="SUPFAM" id="SSF56784">
    <property type="entry name" value="HAD-like"/>
    <property type="match status" value="1"/>
</dbReference>
<evidence type="ECO:0000313" key="19">
    <source>
        <dbReference type="Proteomes" id="UP000199506"/>
    </source>
</evidence>
<evidence type="ECO:0000259" key="17">
    <source>
        <dbReference type="PROSITE" id="PS50846"/>
    </source>
</evidence>
<dbReference type="InterPro" id="IPR023298">
    <property type="entry name" value="ATPase_P-typ_TM_dom_sf"/>
</dbReference>
<feature type="transmembrane region" description="Helical" evidence="16">
    <location>
        <begin position="239"/>
        <end position="259"/>
    </location>
</feature>
<keyword evidence="6" id="KW-0677">Repeat</keyword>
<keyword evidence="11" id="KW-1278">Translocase</keyword>
<dbReference type="InterPro" id="IPR044492">
    <property type="entry name" value="P_typ_ATPase_HD_dom"/>
</dbReference>
<dbReference type="InterPro" id="IPR017969">
    <property type="entry name" value="Heavy-metal-associated_CS"/>
</dbReference>
<dbReference type="PRINTS" id="PR00120">
    <property type="entry name" value="HATPASE"/>
</dbReference>
<dbReference type="InterPro" id="IPR018303">
    <property type="entry name" value="ATPase_P-typ_P_site"/>
</dbReference>
<dbReference type="GO" id="GO:0043682">
    <property type="term" value="F:P-type divalent copper transporter activity"/>
    <property type="evidence" value="ECO:0007669"/>
    <property type="project" value="TreeGrafter"/>
</dbReference>
<evidence type="ECO:0000313" key="18">
    <source>
        <dbReference type="EMBL" id="SEK24521.1"/>
    </source>
</evidence>
<dbReference type="Pfam" id="PF00122">
    <property type="entry name" value="E1-E2_ATPase"/>
    <property type="match status" value="1"/>
</dbReference>
<keyword evidence="9" id="KW-0067">ATP-binding</keyword>
<evidence type="ECO:0000256" key="13">
    <source>
        <dbReference type="ARBA" id="ARBA00023008"/>
    </source>
</evidence>
<evidence type="ECO:0000256" key="14">
    <source>
        <dbReference type="ARBA" id="ARBA00023065"/>
    </source>
</evidence>
<dbReference type="NCBIfam" id="TIGR01525">
    <property type="entry name" value="ATPase-IB_hvy"/>
    <property type="match status" value="1"/>
</dbReference>
<evidence type="ECO:0000256" key="12">
    <source>
        <dbReference type="ARBA" id="ARBA00022989"/>
    </source>
</evidence>
<keyword evidence="5" id="KW-0479">Metal-binding</keyword>
<feature type="transmembrane region" description="Helical" evidence="16">
    <location>
        <begin position="164"/>
        <end position="182"/>
    </location>
</feature>
<keyword evidence="10" id="KW-0460">Magnesium</keyword>
<organism evidence="18 19">
    <name type="scientific">Methanobrevibacter gottschalkii</name>
    <dbReference type="NCBI Taxonomy" id="190974"/>
    <lineage>
        <taxon>Archaea</taxon>
        <taxon>Methanobacteriati</taxon>
        <taxon>Methanobacteriota</taxon>
        <taxon>Methanomada group</taxon>
        <taxon>Methanobacteria</taxon>
        <taxon>Methanobacteriales</taxon>
        <taxon>Methanobacteriaceae</taxon>
        <taxon>Methanobrevibacter</taxon>
    </lineage>
</organism>
<evidence type="ECO:0000256" key="2">
    <source>
        <dbReference type="ARBA" id="ARBA00006024"/>
    </source>
</evidence>
<protein>
    <submittedName>
        <fullName evidence="18">Cu+-exporting ATPase</fullName>
    </submittedName>
</protein>
<dbReference type="SUPFAM" id="SSF81665">
    <property type="entry name" value="Calcium ATPase, transmembrane domain M"/>
    <property type="match status" value="1"/>
</dbReference>
<feature type="transmembrane region" description="Helical" evidence="16">
    <location>
        <begin position="452"/>
        <end position="474"/>
    </location>
</feature>
<accession>A0A1H7FEK3</accession>
<dbReference type="InterPro" id="IPR006121">
    <property type="entry name" value="HMA_dom"/>
</dbReference>
<evidence type="ECO:0000256" key="15">
    <source>
        <dbReference type="ARBA" id="ARBA00023136"/>
    </source>
</evidence>
<feature type="domain" description="HMA" evidence="17">
    <location>
        <begin position="5"/>
        <end position="71"/>
    </location>
</feature>
<keyword evidence="3" id="KW-0813">Transport</keyword>
<evidence type="ECO:0000256" key="16">
    <source>
        <dbReference type="SAM" id="Phobius"/>
    </source>
</evidence>
<dbReference type="FunFam" id="2.70.150.10:FF:000002">
    <property type="entry name" value="Copper-transporting ATPase 1, putative"/>
    <property type="match status" value="1"/>
</dbReference>
<dbReference type="PRINTS" id="PR00119">
    <property type="entry name" value="CATATPASE"/>
</dbReference>
<dbReference type="NCBIfam" id="TIGR00003">
    <property type="entry name" value="copper ion binding protein"/>
    <property type="match status" value="2"/>
</dbReference>
<dbReference type="RefSeq" id="WP_091698662.1">
    <property type="nucleotide sequence ID" value="NZ_FOAK01000001.1"/>
</dbReference>
<keyword evidence="13" id="KW-0186">Copper</keyword>
<feature type="transmembrane region" description="Helical" evidence="16">
    <location>
        <begin position="424"/>
        <end position="446"/>
    </location>
</feature>
<name>A0A1H7FEK3_9EURY</name>
<dbReference type="PROSITE" id="PS50846">
    <property type="entry name" value="HMA_2"/>
    <property type="match status" value="2"/>
</dbReference>
<reference evidence="18 19" key="1">
    <citation type="submission" date="2016-10" db="EMBL/GenBank/DDBJ databases">
        <authorList>
            <person name="de Groot N.N."/>
        </authorList>
    </citation>
    <scope>NUCLEOTIDE SEQUENCE [LARGE SCALE GENOMIC DNA]</scope>
    <source>
        <strain evidence="18 19">DSM 11978</strain>
    </source>
</reference>
<evidence type="ECO:0000256" key="8">
    <source>
        <dbReference type="ARBA" id="ARBA00022796"/>
    </source>
</evidence>
<sequence>MAYLKRMDLPIEGMHCASCVLSVNKTFGKIEGVEEVDADLAANRLHITINPKKISYEEMERLVKNLGFELHSDEMTLRIQGMHCASCTMNVENFLIRVDGIFDVKADLTSQTAKIRYDSSKLDMNEVEKVIESLGFELLGIEGQTEIDEEAIYQQDLKDKLTRIIVGVVFTAILMILMFSGWDPLMGPIASLNQVTGLHISAMGLLSLIVSIGPFIYISLPILKAGWNGLSHKNLNMDVMYSMGIMVAYVSSIFGTFGIVLDHTFMFYDSAVMLPAFLMIGRYLEARAKKRTSDSIRELIGLQPTVAISIEVDENGEITSQKEVSIADIVLNDLLLVKPGEKIPVDGDVVGGESYVDESMINGEPIPKVKKDGEEVFAGTINQDGVLYIKAKKIGKETVLSNIIRLVEKAQSSRPPVQKFANTIVSYFIPVILTIAIVVFLIWYFVLGETLLFSLTCLISILVVACPCALGLATPTAVTVGVGRAAEFGILIKNGDTLENAGQLDVAAFDKTGTITEGKPEVDDIIAYATSEEDLIKLVASVEQNSTHPIAKAIVNKAKELNIELDQTTSFENVTGKGLKAEINSKEILAGNLALMESENVEVSSELADKYYELEKLSKTIIFLAEDKTVKGILSLSDKIKENSRRTIEELHKMGVQTYMLTGDNESTALNVAREVGIDNVKASVLPENKLEIVKDAQSNHTKKVLFVGDGINDAPALTQADIGVAMGNGTDIAMESGDIVVMEGDLENVVAAIQFSKKVMRRIKENIFWAFAYNSILIPIAAGILYPAFGITFEPALAGLAMAMSSVTVISLSLMLKRYVPEIKRKSNI</sequence>
<dbReference type="OrthoDB" id="8588at2157"/>
<dbReference type="CDD" id="cd00371">
    <property type="entry name" value="HMA"/>
    <property type="match status" value="2"/>
</dbReference>
<feature type="transmembrane region" description="Helical" evidence="16">
    <location>
        <begin position="768"/>
        <end position="790"/>
    </location>
</feature>
<dbReference type="InterPro" id="IPR027256">
    <property type="entry name" value="P-typ_ATPase_IB"/>
</dbReference>
<dbReference type="GO" id="GO:0016020">
    <property type="term" value="C:membrane"/>
    <property type="evidence" value="ECO:0007669"/>
    <property type="project" value="InterPro"/>
</dbReference>
<dbReference type="PANTHER" id="PTHR43520">
    <property type="entry name" value="ATP7, ISOFORM B"/>
    <property type="match status" value="1"/>
</dbReference>
<comment type="similarity">
    <text evidence="2">Belongs to the cation transport ATPase (P-type) (TC 3.A.3) family. Type IB subfamily.</text>
</comment>
<keyword evidence="15 16" id="KW-0472">Membrane</keyword>
<dbReference type="Proteomes" id="UP000199506">
    <property type="component" value="Unassembled WGS sequence"/>
</dbReference>
<dbReference type="NCBIfam" id="TIGR01494">
    <property type="entry name" value="ATPase_P-type"/>
    <property type="match status" value="1"/>
</dbReference>
<dbReference type="InterPro" id="IPR023214">
    <property type="entry name" value="HAD_sf"/>
</dbReference>
<evidence type="ECO:0000256" key="4">
    <source>
        <dbReference type="ARBA" id="ARBA00022692"/>
    </source>
</evidence>
<dbReference type="SFLD" id="SFLDS00003">
    <property type="entry name" value="Haloacid_Dehalogenase"/>
    <property type="match status" value="1"/>
</dbReference>
<dbReference type="PANTHER" id="PTHR43520:SF8">
    <property type="entry name" value="P-TYPE CU(+) TRANSPORTER"/>
    <property type="match status" value="1"/>
</dbReference>
<evidence type="ECO:0000256" key="6">
    <source>
        <dbReference type="ARBA" id="ARBA00022737"/>
    </source>
</evidence>
<evidence type="ECO:0000256" key="11">
    <source>
        <dbReference type="ARBA" id="ARBA00022967"/>
    </source>
</evidence>
<dbReference type="Pfam" id="PF00403">
    <property type="entry name" value="HMA"/>
    <property type="match status" value="2"/>
</dbReference>
<evidence type="ECO:0000256" key="1">
    <source>
        <dbReference type="ARBA" id="ARBA00004127"/>
    </source>
</evidence>
<feature type="transmembrane region" description="Helical" evidence="16">
    <location>
        <begin position="202"/>
        <end position="227"/>
    </location>
</feature>
<dbReference type="InterPro" id="IPR008250">
    <property type="entry name" value="ATPase_P-typ_transduc_dom_A_sf"/>
</dbReference>
<keyword evidence="12 16" id="KW-1133">Transmembrane helix</keyword>
<dbReference type="Gene3D" id="3.40.1110.10">
    <property type="entry name" value="Calcium-transporting ATPase, cytoplasmic domain N"/>
    <property type="match status" value="1"/>
</dbReference>
<dbReference type="InterPro" id="IPR023299">
    <property type="entry name" value="ATPase_P-typ_cyto_dom_N"/>
</dbReference>
<dbReference type="GO" id="GO:0012505">
    <property type="term" value="C:endomembrane system"/>
    <property type="evidence" value="ECO:0007669"/>
    <property type="project" value="UniProtKB-SubCell"/>
</dbReference>
<evidence type="ECO:0000256" key="5">
    <source>
        <dbReference type="ARBA" id="ARBA00022723"/>
    </source>
</evidence>
<dbReference type="PROSITE" id="PS01047">
    <property type="entry name" value="HMA_1"/>
    <property type="match status" value="1"/>
</dbReference>
<keyword evidence="8" id="KW-0187">Copper transport</keyword>
<dbReference type="FunFam" id="3.30.70.100:FF:000001">
    <property type="entry name" value="ATPase copper transporting beta"/>
    <property type="match status" value="2"/>
</dbReference>
<feature type="transmembrane region" description="Helical" evidence="16">
    <location>
        <begin position="265"/>
        <end position="284"/>
    </location>
</feature>
<dbReference type="PROSITE" id="PS01229">
    <property type="entry name" value="COF_2"/>
    <property type="match status" value="1"/>
</dbReference>